<accession>A0A329QK11</accession>
<evidence type="ECO:0000313" key="1">
    <source>
        <dbReference type="EMBL" id="RAW12029.1"/>
    </source>
</evidence>
<dbReference type="SUPFAM" id="SSF53474">
    <property type="entry name" value="alpha/beta-Hydrolases"/>
    <property type="match status" value="1"/>
</dbReference>
<comment type="caution">
    <text evidence="1">The sequence shown here is derived from an EMBL/GenBank/DDBJ whole genome shotgun (WGS) entry which is preliminary data.</text>
</comment>
<evidence type="ECO:0000313" key="2">
    <source>
        <dbReference type="Proteomes" id="UP000250462"/>
    </source>
</evidence>
<sequence>MPATNEPANEPATNEAVSGVAAGVPFIAVPPAGGPRPSAPAVVAWHMMDAPRTEAAFAAALPMNDLDAWRIYMGLPLSGSRLPEGGVDELMRLGYEDAVLNLQGPVVSQAVEEFPDAFATLRSRFDLGAGPIGLVGGSIGAAVALQVLLEQRVVASAAVLVSPLIQLRQSVDAMARQFGFTYTWSDESSRIAERLDVVARAAEFVEAGEPAVLLAVGEQDDADGFRVPAAALREKLRELYADDERIELVEIAGMGHALAEEPGVEPAPQTRYAAEVDRQAVAWLRTHLG</sequence>
<dbReference type="Proteomes" id="UP000250462">
    <property type="component" value="Unassembled WGS sequence"/>
</dbReference>
<dbReference type="EMBL" id="QMIG01000017">
    <property type="protein sequence ID" value="RAW12029.1"/>
    <property type="molecule type" value="Genomic_DNA"/>
</dbReference>
<proteinExistence type="predicted"/>
<keyword evidence="1" id="KW-0378">Hydrolase</keyword>
<reference evidence="1 2" key="1">
    <citation type="submission" date="2018-06" db="EMBL/GenBank/DDBJ databases">
        <title>Phytoactinopolyspora halophila sp. nov., a novel halophilic actinomycete isolated from a saline soil in China.</title>
        <authorList>
            <person name="Tang S.-K."/>
        </authorList>
    </citation>
    <scope>NUCLEOTIDE SEQUENCE [LARGE SCALE GENOMIC DNA]</scope>
    <source>
        <strain evidence="1 2">YIM 96934</strain>
    </source>
</reference>
<organism evidence="1 2">
    <name type="scientific">Phytoactinopolyspora halophila</name>
    <dbReference type="NCBI Taxonomy" id="1981511"/>
    <lineage>
        <taxon>Bacteria</taxon>
        <taxon>Bacillati</taxon>
        <taxon>Actinomycetota</taxon>
        <taxon>Actinomycetes</taxon>
        <taxon>Jiangellales</taxon>
        <taxon>Jiangellaceae</taxon>
        <taxon>Phytoactinopolyspora</taxon>
    </lineage>
</organism>
<dbReference type="OrthoDB" id="6059224at2"/>
<dbReference type="GO" id="GO:0016787">
    <property type="term" value="F:hydrolase activity"/>
    <property type="evidence" value="ECO:0007669"/>
    <property type="project" value="UniProtKB-KW"/>
</dbReference>
<dbReference type="AlphaFoldDB" id="A0A329QK11"/>
<name>A0A329QK11_9ACTN</name>
<dbReference type="Gene3D" id="3.40.50.1820">
    <property type="entry name" value="alpha/beta hydrolase"/>
    <property type="match status" value="1"/>
</dbReference>
<gene>
    <name evidence="1" type="ORF">DPM12_15255</name>
</gene>
<keyword evidence="2" id="KW-1185">Reference proteome</keyword>
<dbReference type="InterPro" id="IPR029058">
    <property type="entry name" value="AB_hydrolase_fold"/>
</dbReference>
<protein>
    <submittedName>
        <fullName evidence="1">Alpha/beta hydrolase</fullName>
    </submittedName>
</protein>
<dbReference type="RefSeq" id="WP_112259202.1">
    <property type="nucleotide sequence ID" value="NZ_QMIG01000017.1"/>
</dbReference>